<evidence type="ECO:0000313" key="6">
    <source>
        <dbReference type="EMBL" id="KAF2148047.1"/>
    </source>
</evidence>
<dbReference type="GO" id="GO:0046872">
    <property type="term" value="F:metal ion binding"/>
    <property type="evidence" value="ECO:0007669"/>
    <property type="project" value="UniProtKB-KW"/>
</dbReference>
<dbReference type="Proteomes" id="UP000799439">
    <property type="component" value="Unassembled WGS sequence"/>
</dbReference>
<evidence type="ECO:0000256" key="2">
    <source>
        <dbReference type="ARBA" id="ARBA00008031"/>
    </source>
</evidence>
<dbReference type="PANTHER" id="PTHR48073">
    <property type="entry name" value="O-SUCCINYLBENZOATE SYNTHASE-RELATED"/>
    <property type="match status" value="1"/>
</dbReference>
<evidence type="ECO:0000313" key="7">
    <source>
        <dbReference type="Proteomes" id="UP000799439"/>
    </source>
</evidence>
<dbReference type="InterPro" id="IPR013341">
    <property type="entry name" value="Mandelate_racemase_N_dom"/>
</dbReference>
<organism evidence="6 7">
    <name type="scientific">Myriangium duriaei CBS 260.36</name>
    <dbReference type="NCBI Taxonomy" id="1168546"/>
    <lineage>
        <taxon>Eukaryota</taxon>
        <taxon>Fungi</taxon>
        <taxon>Dikarya</taxon>
        <taxon>Ascomycota</taxon>
        <taxon>Pezizomycotina</taxon>
        <taxon>Dothideomycetes</taxon>
        <taxon>Dothideomycetidae</taxon>
        <taxon>Myriangiales</taxon>
        <taxon>Myriangiaceae</taxon>
        <taxon>Myriangium</taxon>
    </lineage>
</organism>
<evidence type="ECO:0000256" key="1">
    <source>
        <dbReference type="ARBA" id="ARBA00001946"/>
    </source>
</evidence>
<dbReference type="InterPro" id="IPR029017">
    <property type="entry name" value="Enolase-like_N"/>
</dbReference>
<dbReference type="PANTHER" id="PTHR48073:SF2">
    <property type="entry name" value="O-SUCCINYLBENZOATE SYNTHASE"/>
    <property type="match status" value="1"/>
</dbReference>
<evidence type="ECO:0000259" key="5">
    <source>
        <dbReference type="SMART" id="SM00922"/>
    </source>
</evidence>
<dbReference type="AlphaFoldDB" id="A0A9P4MCP3"/>
<evidence type="ECO:0000256" key="3">
    <source>
        <dbReference type="ARBA" id="ARBA00022723"/>
    </source>
</evidence>
<dbReference type="Gene3D" id="3.30.390.10">
    <property type="entry name" value="Enolase-like, N-terminal domain"/>
    <property type="match status" value="1"/>
</dbReference>
<gene>
    <name evidence="6" type="ORF">K461DRAFT_288722</name>
</gene>
<reference evidence="6" key="1">
    <citation type="journal article" date="2020" name="Stud. Mycol.">
        <title>101 Dothideomycetes genomes: a test case for predicting lifestyles and emergence of pathogens.</title>
        <authorList>
            <person name="Haridas S."/>
            <person name="Albert R."/>
            <person name="Binder M."/>
            <person name="Bloem J."/>
            <person name="Labutti K."/>
            <person name="Salamov A."/>
            <person name="Andreopoulos B."/>
            <person name="Baker S."/>
            <person name="Barry K."/>
            <person name="Bills G."/>
            <person name="Bluhm B."/>
            <person name="Cannon C."/>
            <person name="Castanera R."/>
            <person name="Culley D."/>
            <person name="Daum C."/>
            <person name="Ezra D."/>
            <person name="Gonzalez J."/>
            <person name="Henrissat B."/>
            <person name="Kuo A."/>
            <person name="Liang C."/>
            <person name="Lipzen A."/>
            <person name="Lutzoni F."/>
            <person name="Magnuson J."/>
            <person name="Mondo S."/>
            <person name="Nolan M."/>
            <person name="Ohm R."/>
            <person name="Pangilinan J."/>
            <person name="Park H.-J."/>
            <person name="Ramirez L."/>
            <person name="Alfaro M."/>
            <person name="Sun H."/>
            <person name="Tritt A."/>
            <person name="Yoshinaga Y."/>
            <person name="Zwiers L.-H."/>
            <person name="Turgeon B."/>
            <person name="Goodwin S."/>
            <person name="Spatafora J."/>
            <person name="Crous P."/>
            <person name="Grigoriev I."/>
        </authorList>
    </citation>
    <scope>NUCLEOTIDE SEQUENCE</scope>
    <source>
        <strain evidence="6">CBS 260.36</strain>
    </source>
</reference>
<proteinExistence type="inferred from homology"/>
<dbReference type="OrthoDB" id="2943660at2759"/>
<comment type="caution">
    <text evidence="6">The sequence shown here is derived from an EMBL/GenBank/DDBJ whole genome shotgun (WGS) entry which is preliminary data.</text>
</comment>
<dbReference type="Pfam" id="PF13378">
    <property type="entry name" value="MR_MLE_C"/>
    <property type="match status" value="1"/>
</dbReference>
<accession>A0A9P4MCP3</accession>
<keyword evidence="4" id="KW-0413">Isomerase</keyword>
<dbReference type="EMBL" id="ML996094">
    <property type="protein sequence ID" value="KAF2148047.1"/>
    <property type="molecule type" value="Genomic_DNA"/>
</dbReference>
<keyword evidence="7" id="KW-1185">Reference proteome</keyword>
<dbReference type="SUPFAM" id="SSF54826">
    <property type="entry name" value="Enolase N-terminal domain-like"/>
    <property type="match status" value="1"/>
</dbReference>
<dbReference type="Gene3D" id="3.20.20.120">
    <property type="entry name" value="Enolase-like C-terminal domain"/>
    <property type="match status" value="1"/>
</dbReference>
<dbReference type="SMART" id="SM00922">
    <property type="entry name" value="MR_MLE"/>
    <property type="match status" value="1"/>
</dbReference>
<dbReference type="SUPFAM" id="SSF51604">
    <property type="entry name" value="Enolase C-terminal domain-like"/>
    <property type="match status" value="1"/>
</dbReference>
<keyword evidence="3" id="KW-0479">Metal-binding</keyword>
<evidence type="ECO:0000256" key="4">
    <source>
        <dbReference type="ARBA" id="ARBA00023235"/>
    </source>
</evidence>
<comment type="cofactor">
    <cofactor evidence="1">
        <name>Mg(2+)</name>
        <dbReference type="ChEBI" id="CHEBI:18420"/>
    </cofactor>
</comment>
<dbReference type="Pfam" id="PF02746">
    <property type="entry name" value="MR_MLE_N"/>
    <property type="match status" value="1"/>
</dbReference>
<dbReference type="SFLD" id="SFLDG00180">
    <property type="entry name" value="muconate_cycloisomerase"/>
    <property type="match status" value="1"/>
</dbReference>
<name>A0A9P4MCP3_9PEZI</name>
<sequence>MRIIDITIFSYKAKYIHGTYTMSGGRSADGWAETSPLGSDYLPSFFEGELAALKKLSEHVLGLDPRLPAVVNAAMDRVLLSNPAAKAVLDCACWDLYGKAVGLPTHVLLGGAVTPEMPDFKVVGVGDAQASVKHALAEVDKGVRVLQLKIGDNPVADARRAKAVSEAVPHDVVILADANAGWNLSQALTFVHELGQNAAKVILEQPCPRLKECAEVARRSCTPVILDECIFTVADLVEAHAAGITGFNLKLSRVGGITKARVMRDTAVALGMMVTIDDTWGCSFTTVQNIQLAATTPSKYLRGIDVYAEWTSPFVADVPRVKSDGHISVTELPGNGYSNVKLELLGDPLHQVSA</sequence>
<dbReference type="InterPro" id="IPR036849">
    <property type="entry name" value="Enolase-like_C_sf"/>
</dbReference>
<dbReference type="InterPro" id="IPR029065">
    <property type="entry name" value="Enolase_C-like"/>
</dbReference>
<dbReference type="InterPro" id="IPR013342">
    <property type="entry name" value="Mandelate_racemase_C"/>
</dbReference>
<comment type="similarity">
    <text evidence="2">Belongs to the mandelate racemase/muconate lactonizing enzyme family.</text>
</comment>
<dbReference type="GO" id="GO:0016854">
    <property type="term" value="F:racemase and epimerase activity"/>
    <property type="evidence" value="ECO:0007669"/>
    <property type="project" value="UniProtKB-ARBA"/>
</dbReference>
<protein>
    <submittedName>
        <fullName evidence="6">Enolase C-terminal domain-like protein</fullName>
    </submittedName>
</protein>
<feature type="domain" description="Mandelate racemase/muconate lactonizing enzyme C-terminal" evidence="5">
    <location>
        <begin position="128"/>
        <end position="223"/>
    </location>
</feature>
<dbReference type="SFLD" id="SFLDS00001">
    <property type="entry name" value="Enolase"/>
    <property type="match status" value="1"/>
</dbReference>